<evidence type="ECO:0000313" key="8">
    <source>
        <dbReference type="EMBL" id="AGH59088.1"/>
    </source>
</evidence>
<keyword evidence="3" id="KW-0336">GPI-anchor</keyword>
<dbReference type="Gene3D" id="1.10.470.10">
    <property type="entry name" value="Variant Surface Glycoprotein, subunit A, domain 2"/>
    <property type="match status" value="1"/>
</dbReference>
<keyword evidence="4" id="KW-0472">Membrane</keyword>
<proteinExistence type="predicted"/>
<dbReference type="GO" id="GO:0005886">
    <property type="term" value="C:plasma membrane"/>
    <property type="evidence" value="ECO:0007669"/>
    <property type="project" value="UniProtKB-SubCell"/>
</dbReference>
<keyword evidence="5" id="KW-0325">Glycoprotein</keyword>
<feature type="non-terminal residue" evidence="8">
    <location>
        <position position="1"/>
    </location>
</feature>
<dbReference type="EMBL" id="KC611657">
    <property type="protein sequence ID" value="AGH59088.1"/>
    <property type="molecule type" value="Genomic_DNA"/>
</dbReference>
<dbReference type="Gene3D" id="3.90.150.10">
    <property type="entry name" value="Variant Surface Glycoprotein, subunit A domain 1"/>
    <property type="match status" value="1"/>
</dbReference>
<accession>M4SRX7</accession>
<dbReference type="Pfam" id="PF00913">
    <property type="entry name" value="Trypan_glycop"/>
    <property type="match status" value="1"/>
</dbReference>
<evidence type="ECO:0000256" key="4">
    <source>
        <dbReference type="ARBA" id="ARBA00023136"/>
    </source>
</evidence>
<evidence type="ECO:0000256" key="1">
    <source>
        <dbReference type="ARBA" id="ARBA00004609"/>
    </source>
</evidence>
<feature type="domain" description="Trypanosome variant surface glycoprotein A-type N-terminal" evidence="7">
    <location>
        <begin position="67"/>
        <end position="334"/>
    </location>
</feature>
<dbReference type="GO" id="GO:0042783">
    <property type="term" value="P:symbiont-mediated evasion of host immune response"/>
    <property type="evidence" value="ECO:0007669"/>
    <property type="project" value="InterPro"/>
</dbReference>
<dbReference type="InterPro" id="IPR001812">
    <property type="entry name" value="Trypano_VSG_A_N_dom"/>
</dbReference>
<keyword evidence="2" id="KW-1003">Cell membrane</keyword>
<name>M4SRX7_9TRYP</name>
<dbReference type="GO" id="GO:0098552">
    <property type="term" value="C:side of membrane"/>
    <property type="evidence" value="ECO:0007669"/>
    <property type="project" value="UniProtKB-KW"/>
</dbReference>
<dbReference type="SUPFAM" id="SSF58087">
    <property type="entry name" value="Variant surface glycoprotein (N-terminal domain)"/>
    <property type="match status" value="1"/>
</dbReference>
<evidence type="ECO:0000259" key="7">
    <source>
        <dbReference type="Pfam" id="PF00913"/>
    </source>
</evidence>
<evidence type="ECO:0000256" key="2">
    <source>
        <dbReference type="ARBA" id="ARBA00022475"/>
    </source>
</evidence>
<sequence length="475" mass="51011">LVFPSGSTFPPTAALTEKLKQALPFLQHYHQRFRYSERTSTKVQKYCFIDFKPTEPMWSLAALITAIAISNAQRGESTHKKPLKVAAMQKVCHLSLEMTKVPAYVANRLQQLGREAAELTELQQILLTAVLPKDGSTDSELTALLLLAEKLGAATNRQIGDGSRKAVITAGQCAFYGGRLTEFVSIFNQAKNSGGQYCVEAGGSAAAAAQLSCISDDDGTAPPIPTQEPDHLTGVTTAYSAIAAQTTDLDAGAAEKECGLTVHDNTGGGGYIPTNGATSAINWGNKMFTTANNAAVTTGNWQTKTAASINDSTYQECSKHLAEIVDQLKSAEQADKLLLLLGTDQSTWQDLKIPAKSVADKYPEKEITIKASKLKSIHETIKKFKQANSATNKAEQAVAAATLVRIALNETACQLAAAQDDKEGCQVTKAEAAKCEGKEQAECGTTKGCEWKENTCKITEKGQKEDRKNRRSSKI</sequence>
<evidence type="ECO:0000256" key="6">
    <source>
        <dbReference type="ARBA" id="ARBA00023288"/>
    </source>
</evidence>
<evidence type="ECO:0000256" key="5">
    <source>
        <dbReference type="ARBA" id="ARBA00023180"/>
    </source>
</evidence>
<reference evidence="8" key="2">
    <citation type="journal article" date="2014" name="Mol. Biochem. Parasitol.">
        <title>Capturing the variant surface glycoprotein repertoire (the VSGnome) of Trypanosoma brucei Lister 427.</title>
        <authorList>
            <person name="Cross G.A."/>
            <person name="Kim H.S."/>
            <person name="Wickstead B."/>
        </authorList>
    </citation>
    <scope>NUCLEOTIDE SEQUENCE</scope>
    <source>
        <strain evidence="8">Lister 427</strain>
    </source>
</reference>
<organism evidence="8">
    <name type="scientific">Trypanosoma brucei</name>
    <dbReference type="NCBI Taxonomy" id="5691"/>
    <lineage>
        <taxon>Eukaryota</taxon>
        <taxon>Discoba</taxon>
        <taxon>Euglenozoa</taxon>
        <taxon>Kinetoplastea</taxon>
        <taxon>Metakinetoplastina</taxon>
        <taxon>Trypanosomatida</taxon>
        <taxon>Trypanosomatidae</taxon>
        <taxon>Trypanosoma</taxon>
    </lineage>
</organism>
<reference evidence="8" key="1">
    <citation type="submission" date="2013-02" db="EMBL/GenBank/DDBJ databases">
        <authorList>
            <person name="Cross G.A.M."/>
            <person name="Kim H.-S."/>
            <person name="Wickstead B."/>
        </authorList>
    </citation>
    <scope>NUCLEOTIDE SEQUENCE</scope>
    <source>
        <strain evidence="8">Lister 427</strain>
    </source>
</reference>
<keyword evidence="6" id="KW-0449">Lipoprotein</keyword>
<dbReference type="VEuPathDB" id="TriTrypDB:Tb427_000154900"/>
<comment type="subcellular location">
    <subcellularLocation>
        <location evidence="1">Cell membrane</location>
        <topology evidence="1">Lipid-anchor</topology>
        <topology evidence="1">GPI-anchor</topology>
    </subcellularLocation>
</comment>
<evidence type="ECO:0000256" key="3">
    <source>
        <dbReference type="ARBA" id="ARBA00022622"/>
    </source>
</evidence>
<protein>
    <submittedName>
        <fullName evidence="8">Variant surface glycoprotein 3039</fullName>
    </submittedName>
</protein>
<dbReference type="AlphaFoldDB" id="M4SRX7"/>